<keyword evidence="2" id="KW-1185">Reference proteome</keyword>
<comment type="caution">
    <text evidence="1">The sequence shown here is derived from an EMBL/GenBank/DDBJ whole genome shotgun (WGS) entry which is preliminary data.</text>
</comment>
<dbReference type="EMBL" id="JACJTA010000003">
    <property type="protein sequence ID" value="MBD2603427.1"/>
    <property type="molecule type" value="Genomic_DNA"/>
</dbReference>
<name>A0ABR8GJP6_9CYAN</name>
<organism evidence="1 2">
    <name type="scientific">Scytonema hofmannii FACHB-248</name>
    <dbReference type="NCBI Taxonomy" id="1842502"/>
    <lineage>
        <taxon>Bacteria</taxon>
        <taxon>Bacillati</taxon>
        <taxon>Cyanobacteriota</taxon>
        <taxon>Cyanophyceae</taxon>
        <taxon>Nostocales</taxon>
        <taxon>Scytonemataceae</taxon>
        <taxon>Scytonema</taxon>
    </lineage>
</organism>
<protein>
    <submittedName>
        <fullName evidence="1">Uncharacterized protein</fullName>
    </submittedName>
</protein>
<sequence length="94" mass="10992">MIKSRRLHGIQWFKNRLLFEVSIIYQLSDRTSKYPPCVGVRVAFRRKARRRRHRSLLPLCPLPLVRFVKKAIACKISIVSSPSDSVGYGYVKLY</sequence>
<dbReference type="RefSeq" id="WP_144238178.1">
    <property type="nucleotide sequence ID" value="NZ_JACJTA010000003.1"/>
</dbReference>
<gene>
    <name evidence="1" type="ORF">H6G81_02490</name>
</gene>
<dbReference type="Proteomes" id="UP000660380">
    <property type="component" value="Unassembled WGS sequence"/>
</dbReference>
<accession>A0ABR8GJP6</accession>
<evidence type="ECO:0000313" key="2">
    <source>
        <dbReference type="Proteomes" id="UP000660380"/>
    </source>
</evidence>
<reference evidence="1 2" key="1">
    <citation type="journal article" date="2020" name="ISME J.">
        <title>Comparative genomics reveals insights into cyanobacterial evolution and habitat adaptation.</title>
        <authorList>
            <person name="Chen M.Y."/>
            <person name="Teng W.K."/>
            <person name="Zhao L."/>
            <person name="Hu C.X."/>
            <person name="Zhou Y.K."/>
            <person name="Han B.P."/>
            <person name="Song L.R."/>
            <person name="Shu W.S."/>
        </authorList>
    </citation>
    <scope>NUCLEOTIDE SEQUENCE [LARGE SCALE GENOMIC DNA]</scope>
    <source>
        <strain evidence="1 2">FACHB-248</strain>
    </source>
</reference>
<evidence type="ECO:0000313" key="1">
    <source>
        <dbReference type="EMBL" id="MBD2603427.1"/>
    </source>
</evidence>
<proteinExistence type="predicted"/>